<dbReference type="AlphaFoldDB" id="A0A250IQI0"/>
<sequence length="190" mass="20648">MPQFARSLNVAQGFNFRKDKQSSVGFITELTVGKETLVADQKTVLDPLNPGTALDGVVGVLGHYMWELGTTDAIYLSAQISTENKQLLTAALLGEMTDMTVKFSYSVYEYDPVAKNYFLSNKGEDLEGILEKNGDSLNLSVADDESTEVQSPKNFTLQMGIKPDTKEQTIVLATGAQKNVAKKWGITAAG</sequence>
<dbReference type="EMBL" id="CP022163">
    <property type="protein sequence ID" value="ATB33994.1"/>
    <property type="molecule type" value="Genomic_DNA"/>
</dbReference>
<evidence type="ECO:0000313" key="1">
    <source>
        <dbReference type="EMBL" id="ATB33994.1"/>
    </source>
</evidence>
<dbReference type="OrthoDB" id="5416493at2"/>
<keyword evidence="2" id="KW-1185">Reference proteome</keyword>
<proteinExistence type="predicted"/>
<name>A0A250IQI0_9BACT</name>
<evidence type="ECO:0008006" key="3">
    <source>
        <dbReference type="Google" id="ProtNLM"/>
    </source>
</evidence>
<reference evidence="1 2" key="1">
    <citation type="submission" date="2017-06" db="EMBL/GenBank/DDBJ databases">
        <authorList>
            <person name="Kim H.J."/>
            <person name="Triplett B.A."/>
        </authorList>
    </citation>
    <scope>NUCLEOTIDE SEQUENCE [LARGE SCALE GENOMIC DNA]</scope>
    <source>
        <strain evidence="1 2">DSM 14713</strain>
    </source>
</reference>
<gene>
    <name evidence="1" type="ORF">MEBOL_007495</name>
</gene>
<accession>A0A250IQI0</accession>
<protein>
    <recommendedName>
        <fullName evidence="3">Phage tail protein</fullName>
    </recommendedName>
</protein>
<dbReference type="KEGG" id="mbd:MEBOL_007495"/>
<dbReference type="RefSeq" id="WP_095981949.1">
    <property type="nucleotide sequence ID" value="NZ_CP022163.1"/>
</dbReference>
<evidence type="ECO:0000313" key="2">
    <source>
        <dbReference type="Proteomes" id="UP000217289"/>
    </source>
</evidence>
<dbReference type="Proteomes" id="UP000217289">
    <property type="component" value="Chromosome"/>
</dbReference>
<organism evidence="1 2">
    <name type="scientific">Melittangium boletus DSM 14713</name>
    <dbReference type="NCBI Taxonomy" id="1294270"/>
    <lineage>
        <taxon>Bacteria</taxon>
        <taxon>Pseudomonadati</taxon>
        <taxon>Myxococcota</taxon>
        <taxon>Myxococcia</taxon>
        <taxon>Myxococcales</taxon>
        <taxon>Cystobacterineae</taxon>
        <taxon>Archangiaceae</taxon>
        <taxon>Melittangium</taxon>
    </lineage>
</organism>